<evidence type="ECO:0000313" key="3">
    <source>
        <dbReference type="Proteomes" id="UP000789342"/>
    </source>
</evidence>
<evidence type="ECO:0000313" key="2">
    <source>
        <dbReference type="EMBL" id="CAG8660127.1"/>
    </source>
</evidence>
<sequence length="94" mass="11059">EPMMPLSEDLKKIAEKESKDVNNKRQEEIEKSTYNEMIIKKEKANKHLNKIITNNSSKTIKEETNSNKAQAAKDNKKDNNEYKLQLILRNIKER</sequence>
<dbReference type="EMBL" id="CAJVPV010011340">
    <property type="protein sequence ID" value="CAG8660127.1"/>
    <property type="molecule type" value="Genomic_DNA"/>
</dbReference>
<feature type="region of interest" description="Disordered" evidence="1">
    <location>
        <begin position="59"/>
        <end position="79"/>
    </location>
</feature>
<dbReference type="AlphaFoldDB" id="A0A9N9H5I0"/>
<feature type="non-terminal residue" evidence="2">
    <location>
        <position position="1"/>
    </location>
</feature>
<proteinExistence type="predicted"/>
<keyword evidence="3" id="KW-1185">Reference proteome</keyword>
<gene>
    <name evidence="2" type="ORF">AMORRO_LOCUS10369</name>
</gene>
<protein>
    <submittedName>
        <fullName evidence="2">8662_t:CDS:1</fullName>
    </submittedName>
</protein>
<dbReference type="Proteomes" id="UP000789342">
    <property type="component" value="Unassembled WGS sequence"/>
</dbReference>
<evidence type="ECO:0000256" key="1">
    <source>
        <dbReference type="SAM" id="MobiDB-lite"/>
    </source>
</evidence>
<name>A0A9N9H5I0_9GLOM</name>
<organism evidence="2 3">
    <name type="scientific">Acaulospora morrowiae</name>
    <dbReference type="NCBI Taxonomy" id="94023"/>
    <lineage>
        <taxon>Eukaryota</taxon>
        <taxon>Fungi</taxon>
        <taxon>Fungi incertae sedis</taxon>
        <taxon>Mucoromycota</taxon>
        <taxon>Glomeromycotina</taxon>
        <taxon>Glomeromycetes</taxon>
        <taxon>Diversisporales</taxon>
        <taxon>Acaulosporaceae</taxon>
        <taxon>Acaulospora</taxon>
    </lineage>
</organism>
<reference evidence="2" key="1">
    <citation type="submission" date="2021-06" db="EMBL/GenBank/DDBJ databases">
        <authorList>
            <person name="Kallberg Y."/>
            <person name="Tangrot J."/>
            <person name="Rosling A."/>
        </authorList>
    </citation>
    <scope>NUCLEOTIDE SEQUENCE</scope>
    <source>
        <strain evidence="2">CL551</strain>
    </source>
</reference>
<accession>A0A9N9H5I0</accession>
<comment type="caution">
    <text evidence="2">The sequence shown here is derived from an EMBL/GenBank/DDBJ whole genome shotgun (WGS) entry which is preliminary data.</text>
</comment>